<evidence type="ECO:0000313" key="2">
    <source>
        <dbReference type="Proteomes" id="UP001066276"/>
    </source>
</evidence>
<dbReference type="EMBL" id="JANPWB010000011">
    <property type="protein sequence ID" value="KAJ1129604.1"/>
    <property type="molecule type" value="Genomic_DNA"/>
</dbReference>
<proteinExistence type="predicted"/>
<dbReference type="Proteomes" id="UP001066276">
    <property type="component" value="Chromosome 7"/>
</dbReference>
<evidence type="ECO:0000313" key="1">
    <source>
        <dbReference type="EMBL" id="KAJ1129604.1"/>
    </source>
</evidence>
<reference evidence="1" key="1">
    <citation type="journal article" date="2022" name="bioRxiv">
        <title>Sequencing and chromosome-scale assembly of the giantPleurodeles waltlgenome.</title>
        <authorList>
            <person name="Brown T."/>
            <person name="Elewa A."/>
            <person name="Iarovenko S."/>
            <person name="Subramanian E."/>
            <person name="Araus A.J."/>
            <person name="Petzold A."/>
            <person name="Susuki M."/>
            <person name="Suzuki K.-i.T."/>
            <person name="Hayashi T."/>
            <person name="Toyoda A."/>
            <person name="Oliveira C."/>
            <person name="Osipova E."/>
            <person name="Leigh N.D."/>
            <person name="Simon A."/>
            <person name="Yun M.H."/>
        </authorList>
    </citation>
    <scope>NUCLEOTIDE SEQUENCE</scope>
    <source>
        <strain evidence="1">20211129_DDA</strain>
        <tissue evidence="1">Liver</tissue>
    </source>
</reference>
<organism evidence="1 2">
    <name type="scientific">Pleurodeles waltl</name>
    <name type="common">Iberian ribbed newt</name>
    <dbReference type="NCBI Taxonomy" id="8319"/>
    <lineage>
        <taxon>Eukaryota</taxon>
        <taxon>Metazoa</taxon>
        <taxon>Chordata</taxon>
        <taxon>Craniata</taxon>
        <taxon>Vertebrata</taxon>
        <taxon>Euteleostomi</taxon>
        <taxon>Amphibia</taxon>
        <taxon>Batrachia</taxon>
        <taxon>Caudata</taxon>
        <taxon>Salamandroidea</taxon>
        <taxon>Salamandridae</taxon>
        <taxon>Pleurodelinae</taxon>
        <taxon>Pleurodeles</taxon>
    </lineage>
</organism>
<keyword evidence="2" id="KW-1185">Reference proteome</keyword>
<sequence length="71" mass="8039">MHRFEPHSRVRAGLALFLHAQRYLHRKSCRTMIQKPPSVLRSHQPPPAMLHVVSPAAVIDLPVALQESVDL</sequence>
<dbReference type="AlphaFoldDB" id="A0AAV7PRT0"/>
<protein>
    <submittedName>
        <fullName evidence="1">Uncharacterized protein</fullName>
    </submittedName>
</protein>
<comment type="caution">
    <text evidence="1">The sequence shown here is derived from an EMBL/GenBank/DDBJ whole genome shotgun (WGS) entry which is preliminary data.</text>
</comment>
<accession>A0AAV7PRT0</accession>
<gene>
    <name evidence="1" type="ORF">NDU88_007971</name>
</gene>
<name>A0AAV7PRT0_PLEWA</name>